<evidence type="ECO:0000256" key="1">
    <source>
        <dbReference type="ARBA" id="ARBA00022801"/>
    </source>
</evidence>
<name>A0A6B0Y345_9RHOB</name>
<dbReference type="GO" id="GO:0042781">
    <property type="term" value="F:3'-tRNA processing endoribonuclease activity"/>
    <property type="evidence" value="ECO:0007669"/>
    <property type="project" value="TreeGrafter"/>
</dbReference>
<feature type="domain" description="Metallo-beta-lactamase" evidence="2">
    <location>
        <begin position="24"/>
        <end position="225"/>
    </location>
</feature>
<dbReference type="PANTHER" id="PTHR46018">
    <property type="entry name" value="ZINC PHOSPHODIESTERASE ELAC PROTEIN 1"/>
    <property type="match status" value="1"/>
</dbReference>
<sequence>MADRIILLGTKGGPRLTTGSSWPSSSVIEISGRPYVIDCGMGVTRQFVEAGFSLADVDTILITHLHSDHCLELGPLLHTTWVSSPKRPIKVYGPKGVKKMIDDFLAAMACDIEVRMADERQKDPRDMFAVTEYTEGHVFTDDLVEVDALRVVHPPLTETFALKVRGRIGTVVFSSDTSYFPPLAEFAKGADVLVHEVMHRAGTERMCERLKSIKPNLMEHMIAGHTFGDDVGQIATAAGVGHLVVQHFTPGDDELTGPADFEALVRQTWNGKMTVGHDLAEIAL</sequence>
<dbReference type="Gene3D" id="3.60.15.10">
    <property type="entry name" value="Ribonuclease Z/Hydroxyacylglutathione hydrolase-like"/>
    <property type="match status" value="1"/>
</dbReference>
<gene>
    <name evidence="3" type="ORF">F4Y60_10400</name>
</gene>
<organism evidence="3">
    <name type="scientific">Boseongicola sp. SB0664_bin_43</name>
    <dbReference type="NCBI Taxonomy" id="2604844"/>
    <lineage>
        <taxon>Bacteria</taxon>
        <taxon>Pseudomonadati</taxon>
        <taxon>Pseudomonadota</taxon>
        <taxon>Alphaproteobacteria</taxon>
        <taxon>Rhodobacterales</taxon>
        <taxon>Paracoccaceae</taxon>
        <taxon>Boseongicola</taxon>
    </lineage>
</organism>
<reference evidence="3" key="1">
    <citation type="submission" date="2019-09" db="EMBL/GenBank/DDBJ databases">
        <title>Characterisation of the sponge microbiome using genome-centric metagenomics.</title>
        <authorList>
            <person name="Engelberts J.P."/>
            <person name="Robbins S.J."/>
            <person name="De Goeij J.M."/>
            <person name="Aranda M."/>
            <person name="Bell S.C."/>
            <person name="Webster N.S."/>
        </authorList>
    </citation>
    <scope>NUCLEOTIDE SEQUENCE</scope>
    <source>
        <strain evidence="3">SB0664_bin_43</strain>
    </source>
</reference>
<dbReference type="AlphaFoldDB" id="A0A6B0Y345"/>
<dbReference type="SMART" id="SM00849">
    <property type="entry name" value="Lactamase_B"/>
    <property type="match status" value="1"/>
</dbReference>
<dbReference type="InterPro" id="IPR044094">
    <property type="entry name" value="AtsA-like_MBL-fold"/>
</dbReference>
<dbReference type="InterPro" id="IPR036866">
    <property type="entry name" value="RibonucZ/Hydroxyglut_hydro"/>
</dbReference>
<evidence type="ECO:0000313" key="3">
    <source>
        <dbReference type="EMBL" id="MXY34472.1"/>
    </source>
</evidence>
<dbReference type="SUPFAM" id="SSF56281">
    <property type="entry name" value="Metallo-hydrolase/oxidoreductase"/>
    <property type="match status" value="1"/>
</dbReference>
<dbReference type="EMBL" id="VXRY01000419">
    <property type="protein sequence ID" value="MXY34472.1"/>
    <property type="molecule type" value="Genomic_DNA"/>
</dbReference>
<dbReference type="PANTHER" id="PTHR46018:SF2">
    <property type="entry name" value="ZINC PHOSPHODIESTERASE ELAC PROTEIN 1"/>
    <property type="match status" value="1"/>
</dbReference>
<dbReference type="CDD" id="cd07719">
    <property type="entry name" value="arylsulfatase_AtsA-like_MBL-fold"/>
    <property type="match status" value="1"/>
</dbReference>
<protein>
    <submittedName>
        <fullName evidence="3">MBL fold metallo-hydrolase</fullName>
    </submittedName>
</protein>
<proteinExistence type="predicted"/>
<keyword evidence="1 3" id="KW-0378">Hydrolase</keyword>
<accession>A0A6B0Y345</accession>
<dbReference type="Pfam" id="PF23023">
    <property type="entry name" value="Anti-Pycsar_Apyc1"/>
    <property type="match status" value="1"/>
</dbReference>
<evidence type="ECO:0000259" key="2">
    <source>
        <dbReference type="SMART" id="SM00849"/>
    </source>
</evidence>
<dbReference type="InterPro" id="IPR001279">
    <property type="entry name" value="Metallo-B-lactamas"/>
</dbReference>
<comment type="caution">
    <text evidence="3">The sequence shown here is derived from an EMBL/GenBank/DDBJ whole genome shotgun (WGS) entry which is preliminary data.</text>
</comment>